<comment type="caution">
    <text evidence="3">The sequence shown here is derived from an EMBL/GenBank/DDBJ whole genome shotgun (WGS) entry which is preliminary data.</text>
</comment>
<dbReference type="Proteomes" id="UP001212841">
    <property type="component" value="Unassembled WGS sequence"/>
</dbReference>
<feature type="domain" description="BUB1 N-terminal" evidence="2">
    <location>
        <begin position="81"/>
        <end position="239"/>
    </location>
</feature>
<feature type="compositionally biased region" description="Polar residues" evidence="1">
    <location>
        <begin position="389"/>
        <end position="400"/>
    </location>
</feature>
<gene>
    <name evidence="3" type="ORF">HK097_002965</name>
</gene>
<dbReference type="AlphaFoldDB" id="A0AAD5S5C0"/>
<dbReference type="Pfam" id="PF08311">
    <property type="entry name" value="Mad3_BUB1_I"/>
    <property type="match status" value="1"/>
</dbReference>
<dbReference type="SMART" id="SM00777">
    <property type="entry name" value="Mad3_BUB1_I"/>
    <property type="match status" value="1"/>
</dbReference>
<feature type="region of interest" description="Disordered" evidence="1">
    <location>
        <begin position="960"/>
        <end position="981"/>
    </location>
</feature>
<sequence>MQKASAGRGAPTATPNPTTSAEKDSPIPSVDDFYHEKENIIPLPQGRSAALLASLYGPSTMSSSDIQKKDAHQLAQERKALERVIAQLSDEDEDPLDTYHRYLKWLQQNYPSGHPDYMKCLETAVRRFKKDARYRNDVRYLKMWMGVAMRAAEPVEVFKYMSINEIGQDLGSYYEEYANLMETLKRWEDASEIYQLGINRKAQPLERLTRKHAQFQKRWTEAKAKEAELATLDIPASRRDRDSTQPRAVLAPRERSRSSTGQPRTITSTSAVVKNAPGQGGVQVYQDREEDERRGRMVGGRGTLPTASGAGQWADYGTGLSRKKENVKEATKWQGTTLPLGQQRSNSVPRIEVYQDQSDDDAPPRQPRESNAENAMALVKEKHVRAASAPSTAKMLQSIDSDPVPDLSTTQSFKSEQREAPSVPILSAESQNTEQSAEPRRKTAKPVKLREVLRFDKSLVYANGTEMSFEEIRAAMLPPISPTPPPHPEEKIKPTTTKPPSPRTHSSNPDPSPSSTPQPPTTTQKAPFAHKAKHFASPTINTKAALADVFEMFSQPLGASGGVESSEDGKKLWVDEDETISGKCFRRPSEEVEVFRDEDDNGGVVEREKEREVKEEGRRSEKVFGDENSVPRGILKGGNRDGCERGGMENVDPRLDGFTNDAEQQDPPPKRSQKFIDASTPHHTLRRPSSRSAEDGSEDECADDYRKRFNAPPGSHPRPLHNQQQGMQTDRRLSRIRPNVDLMTPITELSYEFERSIALSTIGRVRMGGVDDQTDHFGERTIMTLDNTCTMGGVTIMGMQGKNNLNVDEAGGEGVGSENTERSLSSIMSEHYSSGHGESMESGSCVMGGEDLTGVSVGKRGVGIGRSYGAGEALGDVSGVRVTDDEDEDVGRGAGGLVGVAAGMAAKGSALSMLERRLKSWQPYKPVLKGVEGKVEKEVKVREAVVEVAKPASVVVQQQTPITKPTRTSPTTIKTKQPTAPTGKLCVPNPCNPYTATVLSALIDRFDKSVIQSPFFDCRNQQGNLGAMMEKAARGLESSKTSKKVVGKGVKKEEELVVEVEVEGMGVVRLLRKVGEGGFARCFLVEESKFDDDDEEREWSDEEDDDS</sequence>
<protein>
    <recommendedName>
        <fullName evidence="2">BUB1 N-terminal domain-containing protein</fullName>
    </recommendedName>
</protein>
<feature type="region of interest" description="Disordered" evidence="1">
    <location>
        <begin position="1"/>
        <end position="38"/>
    </location>
</feature>
<dbReference type="PANTHER" id="PTHR14030:SF4">
    <property type="entry name" value="BUB1 KINASE, ISOFORM A-RELATED"/>
    <property type="match status" value="1"/>
</dbReference>
<feature type="compositionally biased region" description="Polar residues" evidence="1">
    <location>
        <begin position="258"/>
        <end position="272"/>
    </location>
</feature>
<feature type="compositionally biased region" description="Basic and acidic residues" evidence="1">
    <location>
        <begin position="638"/>
        <end position="655"/>
    </location>
</feature>
<dbReference type="GO" id="GO:0032991">
    <property type="term" value="C:protein-containing complex"/>
    <property type="evidence" value="ECO:0007669"/>
    <property type="project" value="UniProtKB-ARBA"/>
</dbReference>
<dbReference type="PANTHER" id="PTHR14030">
    <property type="entry name" value="MITOTIC CHECKPOINT SERINE/THREONINE-PROTEIN KINASE BUB1"/>
    <property type="match status" value="1"/>
</dbReference>
<evidence type="ECO:0000313" key="4">
    <source>
        <dbReference type="Proteomes" id="UP001212841"/>
    </source>
</evidence>
<feature type="region of interest" description="Disordered" evidence="1">
    <location>
        <begin position="477"/>
        <end position="535"/>
    </location>
</feature>
<feature type="region of interest" description="Disordered" evidence="1">
    <location>
        <begin position="383"/>
        <end position="444"/>
    </location>
</feature>
<feature type="compositionally biased region" description="Polar residues" evidence="1">
    <location>
        <begin position="960"/>
        <end position="980"/>
    </location>
</feature>
<dbReference type="GO" id="GO:0005634">
    <property type="term" value="C:nucleus"/>
    <property type="evidence" value="ECO:0007669"/>
    <property type="project" value="TreeGrafter"/>
</dbReference>
<dbReference type="GO" id="GO:0004672">
    <property type="term" value="F:protein kinase activity"/>
    <property type="evidence" value="ECO:0007669"/>
    <property type="project" value="TreeGrafter"/>
</dbReference>
<dbReference type="FunFam" id="1.25.40.430:FF:000003">
    <property type="entry name" value="Checkpoint serine/threonine-protein kinase BUB1"/>
    <property type="match status" value="1"/>
</dbReference>
<reference evidence="3" key="1">
    <citation type="submission" date="2020-05" db="EMBL/GenBank/DDBJ databases">
        <title>Phylogenomic resolution of chytrid fungi.</title>
        <authorList>
            <person name="Stajich J.E."/>
            <person name="Amses K."/>
            <person name="Simmons R."/>
            <person name="Seto K."/>
            <person name="Myers J."/>
            <person name="Bonds A."/>
            <person name="Quandt C.A."/>
            <person name="Barry K."/>
            <person name="Liu P."/>
            <person name="Grigoriev I."/>
            <person name="Longcore J.E."/>
            <person name="James T.Y."/>
        </authorList>
    </citation>
    <scope>NUCLEOTIDE SEQUENCE</scope>
    <source>
        <strain evidence="3">JEL0318</strain>
    </source>
</reference>
<dbReference type="Gene3D" id="1.25.40.430">
    <property type="match status" value="1"/>
</dbReference>
<accession>A0AAD5S5C0</accession>
<keyword evidence="4" id="KW-1185">Reference proteome</keyword>
<feature type="region of interest" description="Disordered" evidence="1">
    <location>
        <begin position="233"/>
        <end position="317"/>
    </location>
</feature>
<feature type="compositionally biased region" description="Low complexity" evidence="1">
    <location>
        <begin position="10"/>
        <end position="20"/>
    </location>
</feature>
<evidence type="ECO:0000313" key="3">
    <source>
        <dbReference type="EMBL" id="KAJ3039026.1"/>
    </source>
</evidence>
<evidence type="ECO:0000259" key="2">
    <source>
        <dbReference type="PROSITE" id="PS51489"/>
    </source>
</evidence>
<evidence type="ECO:0000256" key="1">
    <source>
        <dbReference type="SAM" id="MobiDB-lite"/>
    </source>
</evidence>
<feature type="region of interest" description="Disordered" evidence="1">
    <location>
        <begin position="593"/>
        <end position="733"/>
    </location>
</feature>
<organism evidence="3 4">
    <name type="scientific">Rhizophlyctis rosea</name>
    <dbReference type="NCBI Taxonomy" id="64517"/>
    <lineage>
        <taxon>Eukaryota</taxon>
        <taxon>Fungi</taxon>
        <taxon>Fungi incertae sedis</taxon>
        <taxon>Chytridiomycota</taxon>
        <taxon>Chytridiomycota incertae sedis</taxon>
        <taxon>Chytridiomycetes</taxon>
        <taxon>Rhizophlyctidales</taxon>
        <taxon>Rhizophlyctidaceae</taxon>
        <taxon>Rhizophlyctis</taxon>
    </lineage>
</organism>
<dbReference type="InterPro" id="IPR013212">
    <property type="entry name" value="Mad3/Bub1_I"/>
</dbReference>
<dbReference type="GO" id="GO:0051754">
    <property type="term" value="P:meiotic sister chromatid cohesion, centromeric"/>
    <property type="evidence" value="ECO:0007669"/>
    <property type="project" value="TreeGrafter"/>
</dbReference>
<feature type="compositionally biased region" description="Pro residues" evidence="1">
    <location>
        <begin position="510"/>
        <end position="520"/>
    </location>
</feature>
<dbReference type="EMBL" id="JADGJD010001676">
    <property type="protein sequence ID" value="KAJ3039026.1"/>
    <property type="molecule type" value="Genomic_DNA"/>
</dbReference>
<proteinExistence type="predicted"/>
<feature type="non-terminal residue" evidence="3">
    <location>
        <position position="1"/>
    </location>
</feature>
<dbReference type="PROSITE" id="PS51489">
    <property type="entry name" value="BUB1_N"/>
    <property type="match status" value="1"/>
</dbReference>
<name>A0AAD5S5C0_9FUNG</name>
<feature type="compositionally biased region" description="Basic and acidic residues" evidence="1">
    <location>
        <begin position="605"/>
        <end position="625"/>
    </location>
</feature>
<dbReference type="GO" id="GO:0007094">
    <property type="term" value="P:mitotic spindle assembly checkpoint signaling"/>
    <property type="evidence" value="ECO:0007669"/>
    <property type="project" value="InterPro"/>
</dbReference>
<dbReference type="InterPro" id="IPR015661">
    <property type="entry name" value="Bub1/Mad3"/>
</dbReference>